<dbReference type="PANTHER" id="PTHR43124">
    <property type="entry name" value="PURINE EFFLUX PUMP PBUE"/>
    <property type="match status" value="1"/>
</dbReference>
<feature type="transmembrane region" description="Helical" evidence="6">
    <location>
        <begin position="307"/>
        <end position="326"/>
    </location>
</feature>
<feature type="transmembrane region" description="Helical" evidence="6">
    <location>
        <begin position="179"/>
        <end position="198"/>
    </location>
</feature>
<evidence type="ECO:0000256" key="5">
    <source>
        <dbReference type="ARBA" id="ARBA00023136"/>
    </source>
</evidence>
<evidence type="ECO:0000313" key="8">
    <source>
        <dbReference type="EMBL" id="PXF64276.1"/>
    </source>
</evidence>
<dbReference type="GO" id="GO:0005886">
    <property type="term" value="C:plasma membrane"/>
    <property type="evidence" value="ECO:0007669"/>
    <property type="project" value="UniProtKB-SubCell"/>
</dbReference>
<keyword evidence="3 6" id="KW-0812">Transmembrane</keyword>
<feature type="transmembrane region" description="Helical" evidence="6">
    <location>
        <begin position="21"/>
        <end position="42"/>
    </location>
</feature>
<dbReference type="InterPro" id="IPR036259">
    <property type="entry name" value="MFS_trans_sf"/>
</dbReference>
<dbReference type="PANTHER" id="PTHR43124:SF3">
    <property type="entry name" value="CHLORAMPHENICOL EFFLUX PUMP RV0191"/>
    <property type="match status" value="1"/>
</dbReference>
<proteinExistence type="predicted"/>
<reference evidence="8 9" key="1">
    <citation type="submission" date="2018-05" db="EMBL/GenBank/DDBJ databases">
        <title>Kangiella spongicola genome sequence.</title>
        <authorList>
            <person name="Maclea K.S."/>
            <person name="Goen A.E."/>
            <person name="Kelley C."/>
            <person name="Underriner A."/>
            <person name="Silverwood T."/>
            <person name="Trachtenberg A.M."/>
        </authorList>
    </citation>
    <scope>NUCLEOTIDE SEQUENCE [LARGE SCALE GENOMIC DNA]</scope>
    <source>
        <strain evidence="8 9">ATCC BAA-2076</strain>
    </source>
</reference>
<accession>A0A318D4N2</accession>
<comment type="caution">
    <text evidence="8">The sequence shown here is derived from an EMBL/GenBank/DDBJ whole genome shotgun (WGS) entry which is preliminary data.</text>
</comment>
<evidence type="ECO:0000256" key="6">
    <source>
        <dbReference type="SAM" id="Phobius"/>
    </source>
</evidence>
<dbReference type="CDD" id="cd17324">
    <property type="entry name" value="MFS_NepI_like"/>
    <property type="match status" value="1"/>
</dbReference>
<comment type="subcellular location">
    <subcellularLocation>
        <location evidence="1">Cell membrane</location>
        <topology evidence="1">Multi-pass membrane protein</topology>
    </subcellularLocation>
</comment>
<sequence length="398" mass="42433">MSEQIVSTQKNSEQTQQAFPWVIMILMSSVTFVGLLSELLPSGVLPSIMADLSISEIQAGNLVGYYAVASAIFAIPLIALTMQYNRKYLLLALLSGFAVSNILSGLVDDYSIIVSLRVIGGICAGIMWPMIAAYGMRLVGKEHHGKAIAVIMAGSTLGISIGMPVMTAIGNDFGWRFEFVALGCFIALIALLSVFVLPSAPGEKLTKNTSPFAVLKIPAVLIVMLLTLLGVVAHYVVYVYITSLVENVHLSGGIESALLFFGIGSLISVLLAVKLTDNHLRSLTIGMFVLLVLSMLILRFFSSIPGAGHFAFFIWGLSFGPLVTLFQAAVSRQVKQAKDIATSVQSSVFNLSIMIASSIGGVLLASYSPMSLAYLAIALSIPGILISLFAKKTLGRDE</sequence>
<dbReference type="Proteomes" id="UP000247689">
    <property type="component" value="Unassembled WGS sequence"/>
</dbReference>
<keyword evidence="4 6" id="KW-1133">Transmembrane helix</keyword>
<feature type="domain" description="Major facilitator superfamily (MFS) profile" evidence="7">
    <location>
        <begin position="22"/>
        <end position="395"/>
    </location>
</feature>
<feature type="transmembrane region" description="Helical" evidence="6">
    <location>
        <begin position="88"/>
        <end position="106"/>
    </location>
</feature>
<dbReference type="OrthoDB" id="9812221at2"/>
<evidence type="ECO:0000256" key="4">
    <source>
        <dbReference type="ARBA" id="ARBA00022989"/>
    </source>
</evidence>
<dbReference type="AlphaFoldDB" id="A0A318D4N2"/>
<dbReference type="InterPro" id="IPR050189">
    <property type="entry name" value="MFS_Efflux_Transporters"/>
</dbReference>
<feature type="transmembrane region" description="Helical" evidence="6">
    <location>
        <begin position="347"/>
        <end position="366"/>
    </location>
</feature>
<feature type="transmembrane region" description="Helical" evidence="6">
    <location>
        <begin position="62"/>
        <end position="81"/>
    </location>
</feature>
<feature type="transmembrane region" description="Helical" evidence="6">
    <location>
        <begin position="112"/>
        <end position="135"/>
    </location>
</feature>
<protein>
    <submittedName>
        <fullName evidence="8">MFS transporter</fullName>
    </submittedName>
</protein>
<feature type="transmembrane region" description="Helical" evidence="6">
    <location>
        <begin position="219"/>
        <end position="241"/>
    </location>
</feature>
<dbReference type="RefSeq" id="WP_110200133.1">
    <property type="nucleotide sequence ID" value="NZ_QICH01000001.1"/>
</dbReference>
<organism evidence="8 9">
    <name type="scientific">Kangiella spongicola</name>
    <dbReference type="NCBI Taxonomy" id="796379"/>
    <lineage>
        <taxon>Bacteria</taxon>
        <taxon>Pseudomonadati</taxon>
        <taxon>Pseudomonadota</taxon>
        <taxon>Gammaproteobacteria</taxon>
        <taxon>Kangiellales</taxon>
        <taxon>Kangiellaceae</taxon>
        <taxon>Kangiella</taxon>
    </lineage>
</organism>
<keyword evidence="2" id="KW-1003">Cell membrane</keyword>
<feature type="transmembrane region" description="Helical" evidence="6">
    <location>
        <begin position="147"/>
        <end position="167"/>
    </location>
</feature>
<feature type="transmembrane region" description="Helical" evidence="6">
    <location>
        <begin position="253"/>
        <end position="273"/>
    </location>
</feature>
<evidence type="ECO:0000256" key="1">
    <source>
        <dbReference type="ARBA" id="ARBA00004651"/>
    </source>
</evidence>
<evidence type="ECO:0000313" key="9">
    <source>
        <dbReference type="Proteomes" id="UP000247689"/>
    </source>
</evidence>
<name>A0A318D4N2_9GAMM</name>
<dbReference type="Pfam" id="PF07690">
    <property type="entry name" value="MFS_1"/>
    <property type="match status" value="1"/>
</dbReference>
<gene>
    <name evidence="8" type="ORF">DL796_03830</name>
</gene>
<dbReference type="EMBL" id="QICH01000001">
    <property type="protein sequence ID" value="PXF64276.1"/>
    <property type="molecule type" value="Genomic_DNA"/>
</dbReference>
<evidence type="ECO:0000256" key="3">
    <source>
        <dbReference type="ARBA" id="ARBA00022692"/>
    </source>
</evidence>
<dbReference type="SUPFAM" id="SSF103473">
    <property type="entry name" value="MFS general substrate transporter"/>
    <property type="match status" value="1"/>
</dbReference>
<dbReference type="GO" id="GO:0022857">
    <property type="term" value="F:transmembrane transporter activity"/>
    <property type="evidence" value="ECO:0007669"/>
    <property type="project" value="InterPro"/>
</dbReference>
<feature type="transmembrane region" description="Helical" evidence="6">
    <location>
        <begin position="280"/>
        <end position="301"/>
    </location>
</feature>
<keyword evidence="9" id="KW-1185">Reference proteome</keyword>
<evidence type="ECO:0000259" key="7">
    <source>
        <dbReference type="PROSITE" id="PS50850"/>
    </source>
</evidence>
<dbReference type="PROSITE" id="PS50850">
    <property type="entry name" value="MFS"/>
    <property type="match status" value="1"/>
</dbReference>
<keyword evidence="5 6" id="KW-0472">Membrane</keyword>
<feature type="transmembrane region" description="Helical" evidence="6">
    <location>
        <begin position="372"/>
        <end position="390"/>
    </location>
</feature>
<dbReference type="InterPro" id="IPR011701">
    <property type="entry name" value="MFS"/>
</dbReference>
<dbReference type="InterPro" id="IPR020846">
    <property type="entry name" value="MFS_dom"/>
</dbReference>
<dbReference type="Gene3D" id="1.20.1250.20">
    <property type="entry name" value="MFS general substrate transporter like domains"/>
    <property type="match status" value="1"/>
</dbReference>
<evidence type="ECO:0000256" key="2">
    <source>
        <dbReference type="ARBA" id="ARBA00022475"/>
    </source>
</evidence>